<protein>
    <recommendedName>
        <fullName evidence="3">MIP18 family-like domain-containing protein</fullName>
    </recommendedName>
</protein>
<keyword evidence="2" id="KW-0159">Chromosome partition</keyword>
<dbReference type="Gene3D" id="6.10.250.1280">
    <property type="match status" value="1"/>
</dbReference>
<comment type="similarity">
    <text evidence="1">Belongs to the MIP18 family.</text>
</comment>
<dbReference type="EMBL" id="AJWJ01000278">
    <property type="protein sequence ID" value="KAF2072455.1"/>
    <property type="molecule type" value="Genomic_DNA"/>
</dbReference>
<reference evidence="4" key="1">
    <citation type="submission" date="2020-01" db="EMBL/GenBank/DDBJ databases">
        <title>Development of genomics and gene disruption for Polysphondylium violaceum indicates a role for the polyketide synthase stlB in stalk morphogenesis.</title>
        <authorList>
            <person name="Narita B."/>
            <person name="Kawabe Y."/>
            <person name="Kin K."/>
            <person name="Saito T."/>
            <person name="Gibbs R."/>
            <person name="Kuspa A."/>
            <person name="Muzny D."/>
            <person name="Queller D."/>
            <person name="Richards S."/>
            <person name="Strassman J."/>
            <person name="Sucgang R."/>
            <person name="Worley K."/>
            <person name="Schaap P."/>
        </authorList>
    </citation>
    <scope>NUCLEOTIDE SEQUENCE</scope>
    <source>
        <strain evidence="4">QSvi11</strain>
    </source>
</reference>
<dbReference type="FunFam" id="3.30.300.130:FF:000005">
    <property type="entry name" value="Mitotic spindle-associated mmxd complex subunit"/>
    <property type="match status" value="1"/>
</dbReference>
<dbReference type="Pfam" id="PF01883">
    <property type="entry name" value="FeS_assembly_P"/>
    <property type="match status" value="1"/>
</dbReference>
<name>A0A8J4PT00_9MYCE</name>
<dbReference type="GO" id="GO:0007059">
    <property type="term" value="P:chromosome segregation"/>
    <property type="evidence" value="ECO:0007669"/>
    <property type="project" value="UniProtKB-KW"/>
</dbReference>
<accession>A0A8J4PT00</accession>
<proteinExistence type="inferred from homology"/>
<dbReference type="GO" id="GO:0051604">
    <property type="term" value="P:protein maturation"/>
    <property type="evidence" value="ECO:0007669"/>
    <property type="project" value="InterPro"/>
</dbReference>
<gene>
    <name evidence="4" type="ORF">CYY_006231</name>
</gene>
<evidence type="ECO:0000256" key="2">
    <source>
        <dbReference type="ARBA" id="ARBA00022829"/>
    </source>
</evidence>
<dbReference type="InterPro" id="IPR002744">
    <property type="entry name" value="MIP18-like"/>
</dbReference>
<dbReference type="AlphaFoldDB" id="A0A8J4PT00"/>
<sequence>MSDNPNPVVYIVDGEKEKQNQLNSLNNESRYTVDEDEIDPFDELEIFDLVRNITDPEHPLTLEQLNVVRIENITIDNEKGTIKLYFTPTVPHCSMANLIGLSIKEKLSRSLPKRFKVDVIVTPGSHSSESTVNKQLNDKERVSAALDKSSNILTIVNESIRIN</sequence>
<evidence type="ECO:0000259" key="3">
    <source>
        <dbReference type="Pfam" id="PF01883"/>
    </source>
</evidence>
<dbReference type="InterPro" id="IPR034904">
    <property type="entry name" value="FSCA_dom_sf"/>
</dbReference>
<dbReference type="SUPFAM" id="SSF117916">
    <property type="entry name" value="Fe-S cluster assembly (FSCA) domain-like"/>
    <property type="match status" value="1"/>
</dbReference>
<evidence type="ECO:0000313" key="4">
    <source>
        <dbReference type="EMBL" id="KAF2072455.1"/>
    </source>
</evidence>
<dbReference type="Proteomes" id="UP000695562">
    <property type="component" value="Unassembled WGS sequence"/>
</dbReference>
<dbReference type="InterPro" id="IPR039796">
    <property type="entry name" value="MIP18"/>
</dbReference>
<evidence type="ECO:0000313" key="5">
    <source>
        <dbReference type="Proteomes" id="UP000695562"/>
    </source>
</evidence>
<keyword evidence="5" id="KW-1185">Reference proteome</keyword>
<dbReference type="PANTHER" id="PTHR12377:SF0">
    <property type="entry name" value="CYTOSOLIC IRON-SULFUR ASSEMBLY COMPONENT 2B"/>
    <property type="match status" value="1"/>
</dbReference>
<dbReference type="Gene3D" id="3.30.300.130">
    <property type="entry name" value="Fe-S cluster assembly (FSCA)"/>
    <property type="match status" value="1"/>
</dbReference>
<evidence type="ECO:0000256" key="1">
    <source>
        <dbReference type="ARBA" id="ARBA00010381"/>
    </source>
</evidence>
<dbReference type="GO" id="GO:1990229">
    <property type="term" value="C:iron-sulfur cluster assembly complex"/>
    <property type="evidence" value="ECO:0007669"/>
    <property type="project" value="UniProtKB-ARBA"/>
</dbReference>
<feature type="domain" description="MIP18 family-like" evidence="3">
    <location>
        <begin position="45"/>
        <end position="119"/>
    </location>
</feature>
<organism evidence="4 5">
    <name type="scientific">Polysphondylium violaceum</name>
    <dbReference type="NCBI Taxonomy" id="133409"/>
    <lineage>
        <taxon>Eukaryota</taxon>
        <taxon>Amoebozoa</taxon>
        <taxon>Evosea</taxon>
        <taxon>Eumycetozoa</taxon>
        <taxon>Dictyostelia</taxon>
        <taxon>Dictyosteliales</taxon>
        <taxon>Dictyosteliaceae</taxon>
        <taxon>Polysphondylium</taxon>
    </lineage>
</organism>
<comment type="caution">
    <text evidence="4">The sequence shown here is derived from an EMBL/GenBank/DDBJ whole genome shotgun (WGS) entry which is preliminary data.</text>
</comment>
<dbReference type="PANTHER" id="PTHR12377">
    <property type="entry name" value="CYTOSOLIC IRON-SULFUR ASSEMBLY COMPONENT 2B-RELATED"/>
    <property type="match status" value="1"/>
</dbReference>
<dbReference type="OrthoDB" id="2746at2759"/>
<dbReference type="GO" id="GO:0140535">
    <property type="term" value="C:intracellular protein-containing complex"/>
    <property type="evidence" value="ECO:0007669"/>
    <property type="project" value="UniProtKB-ARBA"/>
</dbReference>